<dbReference type="PANTHER" id="PTHR45641">
    <property type="entry name" value="TETRATRICOPEPTIDE REPEAT PROTEIN (AFU_ORTHOLOGUE AFUA_6G03870)"/>
    <property type="match status" value="1"/>
</dbReference>
<evidence type="ECO:0000313" key="5">
    <source>
        <dbReference type="Proteomes" id="UP000245618"/>
    </source>
</evidence>
<reference evidence="4 5" key="1">
    <citation type="submission" date="2018-04" db="EMBL/GenBank/DDBJ databases">
        <title>Flavobacterium sp. nov., isolated from glacier ice.</title>
        <authorList>
            <person name="Liu Q."/>
            <person name="Xin Y.-H."/>
        </authorList>
    </citation>
    <scope>NUCLEOTIDE SEQUENCE [LARGE SCALE GENOMIC DNA]</scope>
    <source>
        <strain evidence="4 5">LB2P30</strain>
    </source>
</reference>
<dbReference type="Proteomes" id="UP000245618">
    <property type="component" value="Unassembled WGS sequence"/>
</dbReference>
<evidence type="ECO:0000313" key="4">
    <source>
        <dbReference type="EMBL" id="PWA11028.1"/>
    </source>
</evidence>
<proteinExistence type="predicted"/>
<feature type="repeat" description="TPR" evidence="3">
    <location>
        <begin position="204"/>
        <end position="237"/>
    </location>
</feature>
<comment type="caution">
    <text evidence="4">The sequence shown here is derived from an EMBL/GenBank/DDBJ whole genome shotgun (WGS) entry which is preliminary data.</text>
</comment>
<dbReference type="SUPFAM" id="SSF48452">
    <property type="entry name" value="TPR-like"/>
    <property type="match status" value="1"/>
</dbReference>
<dbReference type="Pfam" id="PF13424">
    <property type="entry name" value="TPR_12"/>
    <property type="match status" value="2"/>
</dbReference>
<evidence type="ECO:0000256" key="1">
    <source>
        <dbReference type="ARBA" id="ARBA00022737"/>
    </source>
</evidence>
<dbReference type="PROSITE" id="PS50005">
    <property type="entry name" value="TPR"/>
    <property type="match status" value="2"/>
</dbReference>
<evidence type="ECO:0000256" key="2">
    <source>
        <dbReference type="ARBA" id="ARBA00022803"/>
    </source>
</evidence>
<dbReference type="EMBL" id="QCZH01000002">
    <property type="protein sequence ID" value="PWA11028.1"/>
    <property type="molecule type" value="Genomic_DNA"/>
</dbReference>
<dbReference type="PANTHER" id="PTHR45641:SF19">
    <property type="entry name" value="NEPHROCYSTIN-3"/>
    <property type="match status" value="1"/>
</dbReference>
<dbReference type="OrthoDB" id="1523128at2"/>
<protein>
    <submittedName>
        <fullName evidence="4">Uncharacterized protein</fullName>
    </submittedName>
</protein>
<dbReference type="RefSeq" id="WP_116760878.1">
    <property type="nucleotide sequence ID" value="NZ_QCZH01000002.1"/>
</dbReference>
<dbReference type="InterPro" id="IPR011990">
    <property type="entry name" value="TPR-like_helical_dom_sf"/>
</dbReference>
<dbReference type="Gene3D" id="1.25.40.10">
    <property type="entry name" value="Tetratricopeptide repeat domain"/>
    <property type="match status" value="1"/>
</dbReference>
<keyword evidence="5" id="KW-1185">Reference proteome</keyword>
<organism evidence="4 5">
    <name type="scientific">Flavobacterium laiguense</name>
    <dbReference type="NCBI Taxonomy" id="2169409"/>
    <lineage>
        <taxon>Bacteria</taxon>
        <taxon>Pseudomonadati</taxon>
        <taxon>Bacteroidota</taxon>
        <taxon>Flavobacteriia</taxon>
        <taxon>Flavobacteriales</taxon>
        <taxon>Flavobacteriaceae</taxon>
        <taxon>Flavobacterium</taxon>
    </lineage>
</organism>
<evidence type="ECO:0000256" key="3">
    <source>
        <dbReference type="PROSITE-ProRule" id="PRU00339"/>
    </source>
</evidence>
<dbReference type="SMART" id="SM00028">
    <property type="entry name" value="TPR"/>
    <property type="match status" value="5"/>
</dbReference>
<accession>A0A2U1K234</accession>
<feature type="repeat" description="TPR" evidence="3">
    <location>
        <begin position="118"/>
        <end position="151"/>
    </location>
</feature>
<gene>
    <name evidence="4" type="ORF">DB891_04130</name>
</gene>
<dbReference type="InterPro" id="IPR019734">
    <property type="entry name" value="TPR_rpt"/>
</dbReference>
<keyword evidence="1" id="KW-0677">Repeat</keyword>
<keyword evidence="2 3" id="KW-0802">TPR repeat</keyword>
<dbReference type="AlphaFoldDB" id="A0A2U1K234"/>
<name>A0A2U1K234_9FLAO</name>
<sequence length="247" mass="28322">MKHLYILIGFFIFFCESIISQNIDSLKLQYQVNSEPNKKVRLLIQIGHALEKKDLDSSIFYYKKALTFQKKMSDTLLARVYSSMGTANLLKGNIDICLDNQIKALKIYENHPSNPDVLKVYNSIALVYFYQGDFEKALINFNHVKSLLDKNILTDSLKVNQIKGKLLNNIGIIYDNKSQLDLALEYFMQASTHSKKANDSENLSSVYSNMGLIYLKGKRYELAEAIFTEALTIRKKENNIYGLCKSN</sequence>